<evidence type="ECO:0000256" key="1">
    <source>
        <dbReference type="ARBA" id="ARBA00004240"/>
    </source>
</evidence>
<feature type="domain" description="Peptidase M28" evidence="22">
    <location>
        <begin position="260"/>
        <end position="441"/>
    </location>
</feature>
<evidence type="ECO:0000256" key="6">
    <source>
        <dbReference type="ARBA" id="ARBA00022525"/>
    </source>
</evidence>
<dbReference type="AlphaFoldDB" id="A0A1I5YX90"/>
<dbReference type="EMBL" id="FOXH01000022">
    <property type="protein sequence ID" value="SFQ48655.1"/>
    <property type="molecule type" value="Genomic_DNA"/>
</dbReference>
<keyword evidence="13" id="KW-0862">Zinc</keyword>
<keyword evidence="18" id="KW-0458">Lysosome</keyword>
<keyword evidence="15" id="KW-0482">Metalloprotease</keyword>
<dbReference type="Gene3D" id="3.40.630.10">
    <property type="entry name" value="Zn peptidases"/>
    <property type="match status" value="1"/>
</dbReference>
<evidence type="ECO:0000256" key="14">
    <source>
        <dbReference type="ARBA" id="ARBA00023034"/>
    </source>
</evidence>
<dbReference type="RefSeq" id="WP_092019735.1">
    <property type="nucleotide sequence ID" value="NZ_FOXH01000022.1"/>
</dbReference>
<keyword evidence="11" id="KW-0378">Hydrolase</keyword>
<evidence type="ECO:0000256" key="17">
    <source>
        <dbReference type="ARBA" id="ARBA00023180"/>
    </source>
</evidence>
<evidence type="ECO:0000256" key="13">
    <source>
        <dbReference type="ARBA" id="ARBA00022833"/>
    </source>
</evidence>
<dbReference type="OrthoDB" id="9769665at2"/>
<comment type="subunit">
    <text evidence="19">Homodimer. The monomeric form is inactive while the homodimer is active.</text>
</comment>
<sequence>MKKHFLLVTTLLSLSLGTAHAQKEDSLTIRKIYDEVLEHGKSYEWLRQLTSEVGPRLSGSKGAEKAVIWAKDLLEKQGFDRVFLQEVMVPHWVRGKKEEAFILNNKQKVAVPLVALGGSVATPAKGITAEVVEVHNFQELRALGEDKCKGKIVFFNRPMDAKKISTFEAYGGAGDQRRSGANEAAKVGAIGMIVRSLSSTLNDHPHTGSMVYATGVPLIPAAAISTNAAELLSKSLKENPSLQFYFKQNCETLPDVLSYNVVGEIKGTEKPDEFIVVGGHLDSWDLAEGAHDDGTGCVQSIEVLRLMKNLGIKPRRTVRAVLFMNEENGVKGGQKYAELAKQNNEKHLFAIESDAGGFTPRGFGIQGGSANDLTKILTFKDLLDPYGLHEIGKGGGGTDIGPLAPLGTILIGFKPDSQRYFEYHHTPIDRFENVNQRELELGAASMASLIYLLDKNF</sequence>
<dbReference type="Proteomes" id="UP000199306">
    <property type="component" value="Unassembled WGS sequence"/>
</dbReference>
<protein>
    <recommendedName>
        <fullName evidence="5">Carboxypeptidase Q</fullName>
    </recommendedName>
    <alternativeName>
        <fullName evidence="20">Plasma glutamate carboxypeptidase</fullName>
    </alternativeName>
</protein>
<evidence type="ECO:0000256" key="11">
    <source>
        <dbReference type="ARBA" id="ARBA00022801"/>
    </source>
</evidence>
<keyword evidence="16" id="KW-0865">Zymogen</keyword>
<evidence type="ECO:0000256" key="12">
    <source>
        <dbReference type="ARBA" id="ARBA00022824"/>
    </source>
</evidence>
<gene>
    <name evidence="23" type="ORF">SAMN04515674_12235</name>
</gene>
<dbReference type="Pfam" id="PF04389">
    <property type="entry name" value="Peptidase_M28"/>
    <property type="match status" value="1"/>
</dbReference>
<dbReference type="GO" id="GO:0005764">
    <property type="term" value="C:lysosome"/>
    <property type="evidence" value="ECO:0007669"/>
    <property type="project" value="UniProtKB-SubCell"/>
</dbReference>
<evidence type="ECO:0000313" key="24">
    <source>
        <dbReference type="Proteomes" id="UP000199306"/>
    </source>
</evidence>
<dbReference type="Gene3D" id="3.50.30.30">
    <property type="match status" value="1"/>
</dbReference>
<feature type="chain" id="PRO_5011567444" description="Carboxypeptidase Q" evidence="21">
    <location>
        <begin position="22"/>
        <end position="457"/>
    </location>
</feature>
<dbReference type="InterPro" id="IPR039866">
    <property type="entry name" value="CPQ"/>
</dbReference>
<name>A0A1I5YX90_9BACT</name>
<evidence type="ECO:0000313" key="23">
    <source>
        <dbReference type="EMBL" id="SFQ48655.1"/>
    </source>
</evidence>
<keyword evidence="8" id="KW-0645">Protease</keyword>
<evidence type="ECO:0000256" key="16">
    <source>
        <dbReference type="ARBA" id="ARBA00023145"/>
    </source>
</evidence>
<dbReference type="SUPFAM" id="SSF53187">
    <property type="entry name" value="Zn-dependent exopeptidases"/>
    <property type="match status" value="1"/>
</dbReference>
<evidence type="ECO:0000256" key="5">
    <source>
        <dbReference type="ARBA" id="ARBA00014116"/>
    </source>
</evidence>
<dbReference type="InterPro" id="IPR007484">
    <property type="entry name" value="Peptidase_M28"/>
</dbReference>
<evidence type="ECO:0000256" key="3">
    <source>
        <dbReference type="ARBA" id="ARBA00004555"/>
    </source>
</evidence>
<evidence type="ECO:0000256" key="19">
    <source>
        <dbReference type="ARBA" id="ARBA00025833"/>
    </source>
</evidence>
<keyword evidence="10 21" id="KW-0732">Signal</keyword>
<evidence type="ECO:0000256" key="4">
    <source>
        <dbReference type="ARBA" id="ARBA00004613"/>
    </source>
</evidence>
<keyword evidence="12" id="KW-0256">Endoplasmic reticulum</keyword>
<evidence type="ECO:0000259" key="22">
    <source>
        <dbReference type="Pfam" id="PF04389"/>
    </source>
</evidence>
<reference evidence="23 24" key="1">
    <citation type="submission" date="2016-10" db="EMBL/GenBank/DDBJ databases">
        <authorList>
            <person name="de Groot N.N."/>
        </authorList>
    </citation>
    <scope>NUCLEOTIDE SEQUENCE [LARGE SCALE GENOMIC DNA]</scope>
    <source>
        <strain evidence="24">E92,LMG 26720,CCM 7988</strain>
    </source>
</reference>
<evidence type="ECO:0000256" key="8">
    <source>
        <dbReference type="ARBA" id="ARBA00022670"/>
    </source>
</evidence>
<comment type="subcellular location">
    <subcellularLocation>
        <location evidence="1">Endoplasmic reticulum</location>
    </subcellularLocation>
    <subcellularLocation>
        <location evidence="3">Golgi apparatus</location>
    </subcellularLocation>
    <subcellularLocation>
        <location evidence="2">Lysosome</location>
    </subcellularLocation>
    <subcellularLocation>
        <location evidence="4">Secreted</location>
    </subcellularLocation>
</comment>
<evidence type="ECO:0000256" key="10">
    <source>
        <dbReference type="ARBA" id="ARBA00022729"/>
    </source>
</evidence>
<organism evidence="23 24">
    <name type="scientific">Pseudarcicella hirudinis</name>
    <dbReference type="NCBI Taxonomy" id="1079859"/>
    <lineage>
        <taxon>Bacteria</taxon>
        <taxon>Pseudomonadati</taxon>
        <taxon>Bacteroidota</taxon>
        <taxon>Cytophagia</taxon>
        <taxon>Cytophagales</taxon>
        <taxon>Flectobacillaceae</taxon>
        <taxon>Pseudarcicella</taxon>
    </lineage>
</organism>
<dbReference type="GO" id="GO:0046872">
    <property type="term" value="F:metal ion binding"/>
    <property type="evidence" value="ECO:0007669"/>
    <property type="project" value="UniProtKB-KW"/>
</dbReference>
<dbReference type="GO" id="GO:0004180">
    <property type="term" value="F:carboxypeptidase activity"/>
    <property type="evidence" value="ECO:0007669"/>
    <property type="project" value="UniProtKB-KW"/>
</dbReference>
<evidence type="ECO:0000256" key="2">
    <source>
        <dbReference type="ARBA" id="ARBA00004371"/>
    </source>
</evidence>
<dbReference type="GO" id="GO:0005576">
    <property type="term" value="C:extracellular region"/>
    <property type="evidence" value="ECO:0007669"/>
    <property type="project" value="UniProtKB-SubCell"/>
</dbReference>
<dbReference type="GO" id="GO:0070573">
    <property type="term" value="F:metallodipeptidase activity"/>
    <property type="evidence" value="ECO:0007669"/>
    <property type="project" value="InterPro"/>
</dbReference>
<keyword evidence="24" id="KW-1185">Reference proteome</keyword>
<keyword evidence="9" id="KW-0479">Metal-binding</keyword>
<evidence type="ECO:0000256" key="7">
    <source>
        <dbReference type="ARBA" id="ARBA00022645"/>
    </source>
</evidence>
<dbReference type="PANTHER" id="PTHR12053:SF3">
    <property type="entry name" value="CARBOXYPEPTIDASE Q"/>
    <property type="match status" value="1"/>
</dbReference>
<dbReference type="PANTHER" id="PTHR12053">
    <property type="entry name" value="PROTEASE FAMILY M28 PLASMA GLUTAMATE CARBOXYPEPTIDASE-RELATED"/>
    <property type="match status" value="1"/>
</dbReference>
<evidence type="ECO:0000256" key="20">
    <source>
        <dbReference type="ARBA" id="ARBA00033328"/>
    </source>
</evidence>
<evidence type="ECO:0000256" key="15">
    <source>
        <dbReference type="ARBA" id="ARBA00023049"/>
    </source>
</evidence>
<evidence type="ECO:0000256" key="18">
    <source>
        <dbReference type="ARBA" id="ARBA00023228"/>
    </source>
</evidence>
<keyword evidence="7 23" id="KW-0121">Carboxypeptidase</keyword>
<evidence type="ECO:0000256" key="9">
    <source>
        <dbReference type="ARBA" id="ARBA00022723"/>
    </source>
</evidence>
<keyword evidence="6" id="KW-0964">Secreted</keyword>
<evidence type="ECO:0000256" key="21">
    <source>
        <dbReference type="SAM" id="SignalP"/>
    </source>
</evidence>
<dbReference type="STRING" id="1079859.SAMN04515674_12235"/>
<dbReference type="GO" id="GO:0006508">
    <property type="term" value="P:proteolysis"/>
    <property type="evidence" value="ECO:0007669"/>
    <property type="project" value="UniProtKB-KW"/>
</dbReference>
<accession>A0A1I5YX90</accession>
<feature type="signal peptide" evidence="21">
    <location>
        <begin position="1"/>
        <end position="21"/>
    </location>
</feature>
<keyword evidence="14" id="KW-0333">Golgi apparatus</keyword>
<keyword evidence="17" id="KW-0325">Glycoprotein</keyword>
<proteinExistence type="predicted"/>